<dbReference type="GO" id="GO:0000976">
    <property type="term" value="F:transcription cis-regulatory region binding"/>
    <property type="evidence" value="ECO:0007669"/>
    <property type="project" value="TreeGrafter"/>
</dbReference>
<evidence type="ECO:0000313" key="6">
    <source>
        <dbReference type="Proteomes" id="UP000032431"/>
    </source>
</evidence>
<dbReference type="AlphaFoldDB" id="A0A078KMS0"/>
<dbReference type="EMBL" id="LM995447">
    <property type="protein sequence ID" value="CDZ23758.1"/>
    <property type="molecule type" value="Genomic_DNA"/>
</dbReference>
<dbReference type="PRINTS" id="PR00035">
    <property type="entry name" value="HTHGNTR"/>
</dbReference>
<dbReference type="InterPro" id="IPR046335">
    <property type="entry name" value="LacI/GalR-like_sensor"/>
</dbReference>
<keyword evidence="2" id="KW-0238">DNA-binding</keyword>
<dbReference type="SUPFAM" id="SSF53822">
    <property type="entry name" value="Periplasmic binding protein-like I"/>
    <property type="match status" value="1"/>
</dbReference>
<evidence type="ECO:0000259" key="4">
    <source>
        <dbReference type="PROSITE" id="PS50949"/>
    </source>
</evidence>
<dbReference type="PATRIC" id="fig|29343.3.peg.654"/>
<dbReference type="InterPro" id="IPR000524">
    <property type="entry name" value="Tscrpt_reg_HTH_GntR"/>
</dbReference>
<dbReference type="CDD" id="cd07377">
    <property type="entry name" value="WHTH_GntR"/>
    <property type="match status" value="1"/>
</dbReference>
<dbReference type="OrthoDB" id="9813468at2"/>
<reference evidence="6" key="1">
    <citation type="submission" date="2014-07" db="EMBL/GenBank/DDBJ databases">
        <authorList>
            <person name="Wibberg D."/>
        </authorList>
    </citation>
    <scope>NUCLEOTIDE SEQUENCE [LARGE SCALE GENOMIC DNA]</scope>
    <source>
        <strain evidence="6">DG5</strain>
    </source>
</reference>
<dbReference type="PANTHER" id="PTHR30146:SF150">
    <property type="entry name" value="ARABINOSE METABOLISM TRANSCRIPTIONAL REPRESSOR"/>
    <property type="match status" value="1"/>
</dbReference>
<organism evidence="5 6">
    <name type="scientific">[Clostridium] cellulosi</name>
    <dbReference type="NCBI Taxonomy" id="29343"/>
    <lineage>
        <taxon>Bacteria</taxon>
        <taxon>Bacillati</taxon>
        <taxon>Bacillota</taxon>
        <taxon>Clostridia</taxon>
        <taxon>Eubacteriales</taxon>
        <taxon>Oscillospiraceae</taxon>
        <taxon>Oscillospiraceae incertae sedis</taxon>
    </lineage>
</organism>
<name>A0A078KMS0_9FIRM</name>
<protein>
    <submittedName>
        <fullName evidence="5">GntR family transcriptional regulator with LacI sensor</fullName>
    </submittedName>
</protein>
<dbReference type="KEGG" id="ccel:CCDG5_0628"/>
<proteinExistence type="predicted"/>
<keyword evidence="6" id="KW-1185">Reference proteome</keyword>
<dbReference type="InterPro" id="IPR036390">
    <property type="entry name" value="WH_DNA-bd_sf"/>
</dbReference>
<dbReference type="Pfam" id="PF13377">
    <property type="entry name" value="Peripla_BP_3"/>
    <property type="match status" value="1"/>
</dbReference>
<dbReference type="Gene3D" id="3.40.50.2300">
    <property type="match status" value="2"/>
</dbReference>
<dbReference type="PANTHER" id="PTHR30146">
    <property type="entry name" value="LACI-RELATED TRANSCRIPTIONAL REPRESSOR"/>
    <property type="match status" value="1"/>
</dbReference>
<dbReference type="STRING" id="29343.CCDG5_0628"/>
<keyword evidence="1" id="KW-0805">Transcription regulation</keyword>
<evidence type="ECO:0000313" key="5">
    <source>
        <dbReference type="EMBL" id="CDZ23758.1"/>
    </source>
</evidence>
<feature type="domain" description="HTH gntR-type" evidence="4">
    <location>
        <begin position="5"/>
        <end position="73"/>
    </location>
</feature>
<sequence>MEGLKYKYESLYHHLKNQILNGTLKYGDKIPPENELASQFSLSRYTVRRAIELLTNEGLLEKRHGSGTFVKNTSTALNRSNVIGVITTYLDDYIFPSIIRGIETVLTQHGYSLSLGITENKTEKETACLRSMLDQNIDGLIIEGTKSTLVNPNIALLETIKSRNIPIVFINSNYPDFESSYVMMDDEGSGKMVADYLLDQGHRKIGGIFKLDDIQGHRRFRGIEKALYERHVPICEDSFIWYTTENMESIFRPEYDRLFLQRFKDISALICYNDQIAVKAMQTFERNGISVPSDISVVGFDNSDLCELSHVKLTSVTHARKDMGESAARTLLELMSKKKDDKSQIKIYLKSELIVRDSVKKYEPRIP</sequence>
<dbReference type="HOGENOM" id="CLU_037628_15_0_9"/>
<evidence type="ECO:0000256" key="2">
    <source>
        <dbReference type="ARBA" id="ARBA00023125"/>
    </source>
</evidence>
<dbReference type="SUPFAM" id="SSF46785">
    <property type="entry name" value="Winged helix' DNA-binding domain"/>
    <property type="match status" value="1"/>
</dbReference>
<dbReference type="Pfam" id="PF00392">
    <property type="entry name" value="GntR"/>
    <property type="match status" value="1"/>
</dbReference>
<dbReference type="SMART" id="SM00345">
    <property type="entry name" value="HTH_GNTR"/>
    <property type="match status" value="1"/>
</dbReference>
<dbReference type="Proteomes" id="UP000032431">
    <property type="component" value="Chromosome I"/>
</dbReference>
<dbReference type="InterPro" id="IPR036388">
    <property type="entry name" value="WH-like_DNA-bd_sf"/>
</dbReference>
<dbReference type="PROSITE" id="PS50949">
    <property type="entry name" value="HTH_GNTR"/>
    <property type="match status" value="1"/>
</dbReference>
<dbReference type="InterPro" id="IPR033532">
    <property type="entry name" value="AraR_ligand_bind_dom"/>
</dbReference>
<evidence type="ECO:0000256" key="3">
    <source>
        <dbReference type="ARBA" id="ARBA00023163"/>
    </source>
</evidence>
<dbReference type="CDD" id="cd01541">
    <property type="entry name" value="PBP1_AraR"/>
    <property type="match status" value="1"/>
</dbReference>
<keyword evidence="3" id="KW-0804">Transcription</keyword>
<dbReference type="Gene3D" id="1.10.10.10">
    <property type="entry name" value="Winged helix-like DNA-binding domain superfamily/Winged helix DNA-binding domain"/>
    <property type="match status" value="1"/>
</dbReference>
<dbReference type="GO" id="GO:0003700">
    <property type="term" value="F:DNA-binding transcription factor activity"/>
    <property type="evidence" value="ECO:0007669"/>
    <property type="project" value="InterPro"/>
</dbReference>
<evidence type="ECO:0000256" key="1">
    <source>
        <dbReference type="ARBA" id="ARBA00023015"/>
    </source>
</evidence>
<gene>
    <name evidence="5" type="ORF">CCDG5_0628</name>
</gene>
<dbReference type="InterPro" id="IPR028082">
    <property type="entry name" value="Peripla_BP_I"/>
</dbReference>
<accession>A0A078KMS0</accession>